<dbReference type="InterPro" id="IPR016181">
    <property type="entry name" value="Acyl_CoA_acyltransferase"/>
</dbReference>
<gene>
    <name evidence="2" type="ORF">NITFAB_1272</name>
</gene>
<dbReference type="Gene3D" id="3.40.630.30">
    <property type="match status" value="1"/>
</dbReference>
<evidence type="ECO:0000313" key="2">
    <source>
        <dbReference type="EMBL" id="SPS05682.1"/>
    </source>
</evidence>
<proteinExistence type="predicted"/>
<dbReference type="Pfam" id="PF13673">
    <property type="entry name" value="Acetyltransf_10"/>
    <property type="match status" value="1"/>
</dbReference>
<dbReference type="CDD" id="cd04301">
    <property type="entry name" value="NAT_SF"/>
    <property type="match status" value="1"/>
</dbReference>
<dbReference type="PROSITE" id="PS51186">
    <property type="entry name" value="GNAT"/>
    <property type="match status" value="1"/>
</dbReference>
<dbReference type="SUPFAM" id="SSF55729">
    <property type="entry name" value="Acyl-CoA N-acyltransferases (Nat)"/>
    <property type="match status" value="1"/>
</dbReference>
<dbReference type="PANTHER" id="PTHR13355">
    <property type="entry name" value="GLUCOSAMINE 6-PHOSPHATE N-ACETYLTRANSFERASE"/>
    <property type="match status" value="1"/>
</dbReference>
<dbReference type="InterPro" id="IPR039143">
    <property type="entry name" value="GNPNAT1-like"/>
</dbReference>
<dbReference type="AlphaFoldDB" id="A0A2X0R6S2"/>
<keyword evidence="2" id="KW-0808">Transferase</keyword>
<organism evidence="2">
    <name type="scientific">Candidatus Nitrotoga fabula</name>
    <dbReference type="NCBI Taxonomy" id="2182327"/>
    <lineage>
        <taxon>Bacteria</taxon>
        <taxon>Pseudomonadati</taxon>
        <taxon>Pseudomonadota</taxon>
        <taxon>Betaproteobacteria</taxon>
        <taxon>Nitrosomonadales</taxon>
        <taxon>Gallionellaceae</taxon>
        <taxon>Candidatus Nitrotoga</taxon>
    </lineage>
</organism>
<evidence type="ECO:0000259" key="1">
    <source>
        <dbReference type="PROSITE" id="PS51186"/>
    </source>
</evidence>
<dbReference type="GO" id="GO:0004343">
    <property type="term" value="F:glucosamine 6-phosphate N-acetyltransferase activity"/>
    <property type="evidence" value="ECO:0007669"/>
    <property type="project" value="TreeGrafter"/>
</dbReference>
<reference evidence="2" key="1">
    <citation type="submission" date="2018-05" db="EMBL/GenBank/DDBJ databases">
        <authorList>
            <person name="Lanie J.A."/>
            <person name="Ng W.-L."/>
            <person name="Kazmierczak K.M."/>
            <person name="Andrzejewski T.M."/>
            <person name="Davidsen T.M."/>
            <person name="Wayne K.J."/>
            <person name="Tettelin H."/>
            <person name="Glass J.I."/>
            <person name="Rusch D."/>
            <person name="Podicherti R."/>
            <person name="Tsui H.-C.T."/>
            <person name="Winkler M.E."/>
        </authorList>
    </citation>
    <scope>NUCLEOTIDE SEQUENCE</scope>
    <source>
        <strain evidence="2">KNB</strain>
    </source>
</reference>
<dbReference type="PANTHER" id="PTHR13355:SF11">
    <property type="entry name" value="GLUCOSAMINE 6-PHOSPHATE N-ACETYLTRANSFERASE"/>
    <property type="match status" value="1"/>
</dbReference>
<dbReference type="EMBL" id="LS423452">
    <property type="protein sequence ID" value="SPS05682.1"/>
    <property type="molecule type" value="Genomic_DNA"/>
</dbReference>
<name>A0A2X0R6S2_9PROT</name>
<accession>A0A2X0R6S2</accession>
<feature type="domain" description="N-acetyltransferase" evidence="1">
    <location>
        <begin position="12"/>
        <end position="147"/>
    </location>
</feature>
<protein>
    <submittedName>
        <fullName evidence="2">GCN5-related N-acetyltransferase</fullName>
    </submittedName>
</protein>
<dbReference type="InterPro" id="IPR000182">
    <property type="entry name" value="GNAT_dom"/>
</dbReference>
<sequence length="147" mass="16872">MEERHISQSFSVHLLSWQDREPQLRLVRTEVFICEQGVTPELEWDELDQLCQHALAFNAAGDAVGCGRITREGHIGRMAVLPEWRGKGVGSALLQRLLDYARSQNFTQVGLNAQVQVVPFYRRFGFHELGEIFMDANIPHIRMQLQL</sequence>